<dbReference type="GO" id="GO:0016887">
    <property type="term" value="F:ATP hydrolysis activity"/>
    <property type="evidence" value="ECO:0007669"/>
    <property type="project" value="InterPro"/>
</dbReference>
<comment type="caution">
    <text evidence="6">The sequence shown here is derived from an EMBL/GenBank/DDBJ whole genome shotgun (WGS) entry which is preliminary data.</text>
</comment>
<organism evidence="6 7">
    <name type="scientific">Micromonospora craniellae</name>
    <dbReference type="NCBI Taxonomy" id="2294034"/>
    <lineage>
        <taxon>Bacteria</taxon>
        <taxon>Bacillati</taxon>
        <taxon>Actinomycetota</taxon>
        <taxon>Actinomycetes</taxon>
        <taxon>Micromonosporales</taxon>
        <taxon>Micromonosporaceae</taxon>
        <taxon>Micromonospora</taxon>
    </lineage>
</organism>
<dbReference type="PANTHER" id="PTHR43335:SF2">
    <property type="entry name" value="ABC TRANSPORTER, ATP-BINDING PROTEIN"/>
    <property type="match status" value="1"/>
</dbReference>
<comment type="similarity">
    <text evidence="1">Belongs to the ABC transporter superfamily.</text>
</comment>
<dbReference type="SMART" id="SM00382">
    <property type="entry name" value="AAA"/>
    <property type="match status" value="1"/>
</dbReference>
<keyword evidence="4 6" id="KW-0067">ATP-binding</keyword>
<name>A0A372FWF9_9ACTN</name>
<dbReference type="OrthoDB" id="9804819at2"/>
<dbReference type="Proteomes" id="UP000262621">
    <property type="component" value="Unassembled WGS sequence"/>
</dbReference>
<proteinExistence type="inferred from homology"/>
<protein>
    <submittedName>
        <fullName evidence="6">ATP-binding cassette domain-containing protein</fullName>
    </submittedName>
</protein>
<evidence type="ECO:0000256" key="1">
    <source>
        <dbReference type="ARBA" id="ARBA00005417"/>
    </source>
</evidence>
<keyword evidence="7" id="KW-1185">Reference proteome</keyword>
<dbReference type="Pfam" id="PF00005">
    <property type="entry name" value="ABC_tran"/>
    <property type="match status" value="1"/>
</dbReference>
<dbReference type="PROSITE" id="PS50893">
    <property type="entry name" value="ABC_TRANSPORTER_2"/>
    <property type="match status" value="1"/>
</dbReference>
<feature type="domain" description="ABC transporter" evidence="5">
    <location>
        <begin position="3"/>
        <end position="232"/>
    </location>
</feature>
<evidence type="ECO:0000259" key="5">
    <source>
        <dbReference type="PROSITE" id="PS50893"/>
    </source>
</evidence>
<dbReference type="PANTHER" id="PTHR43335">
    <property type="entry name" value="ABC TRANSPORTER, ATP-BINDING PROTEIN"/>
    <property type="match status" value="1"/>
</dbReference>
<dbReference type="InterPro" id="IPR003593">
    <property type="entry name" value="AAA+_ATPase"/>
</dbReference>
<evidence type="ECO:0000313" key="6">
    <source>
        <dbReference type="EMBL" id="RFS45073.1"/>
    </source>
</evidence>
<accession>A0A372FWF9</accession>
<dbReference type="EMBL" id="QVFU01000020">
    <property type="protein sequence ID" value="RFS45073.1"/>
    <property type="molecule type" value="Genomic_DNA"/>
</dbReference>
<dbReference type="RefSeq" id="WP_117229338.1">
    <property type="nucleotide sequence ID" value="NZ_CP061725.1"/>
</dbReference>
<gene>
    <name evidence="6" type="ORF">D0Q02_18790</name>
</gene>
<dbReference type="Gene3D" id="3.40.50.300">
    <property type="entry name" value="P-loop containing nucleotide triphosphate hydrolases"/>
    <property type="match status" value="1"/>
</dbReference>
<dbReference type="InterPro" id="IPR003439">
    <property type="entry name" value="ABC_transporter-like_ATP-bd"/>
</dbReference>
<evidence type="ECO:0000313" key="7">
    <source>
        <dbReference type="Proteomes" id="UP000262621"/>
    </source>
</evidence>
<sequence>MSVVLDALSQGYGTSTVIDGLSVTLRPGITALLGPNGAGKTTLLRTLATVMPPRNGRIYIDDVEISGERSARQVRDRIGYLPQDFSFEPKMTVADFVTYAAWMRGVPATQWRRSVDEALEMVDLTDRRRSKMRSLSGGMRRRAGIAWAVVGRPRLVLLDEPTVGLDPRQRLQFRKIISGLGETVVVLSTHLIDDVGAVCDRVIVMHGGASRFDGTVAELEALGRDDLPGHSSLERAYMHLLPEGEQQL</sequence>
<dbReference type="GO" id="GO:0005524">
    <property type="term" value="F:ATP binding"/>
    <property type="evidence" value="ECO:0007669"/>
    <property type="project" value="UniProtKB-KW"/>
</dbReference>
<evidence type="ECO:0000256" key="4">
    <source>
        <dbReference type="ARBA" id="ARBA00022840"/>
    </source>
</evidence>
<keyword evidence="2" id="KW-0813">Transport</keyword>
<dbReference type="AlphaFoldDB" id="A0A372FWF9"/>
<keyword evidence="3" id="KW-0547">Nucleotide-binding</keyword>
<evidence type="ECO:0000256" key="2">
    <source>
        <dbReference type="ARBA" id="ARBA00022448"/>
    </source>
</evidence>
<dbReference type="InterPro" id="IPR027417">
    <property type="entry name" value="P-loop_NTPase"/>
</dbReference>
<evidence type="ECO:0000256" key="3">
    <source>
        <dbReference type="ARBA" id="ARBA00022741"/>
    </source>
</evidence>
<dbReference type="SUPFAM" id="SSF52540">
    <property type="entry name" value="P-loop containing nucleoside triphosphate hydrolases"/>
    <property type="match status" value="1"/>
</dbReference>
<reference evidence="6 7" key="1">
    <citation type="submission" date="2018-08" db="EMBL/GenBank/DDBJ databases">
        <title>Verrucosispora craniellae sp. nov., isolated from a marine sponge in the South China Sea.</title>
        <authorList>
            <person name="Li L."/>
            <person name="Lin H.W."/>
        </authorList>
    </citation>
    <scope>NUCLEOTIDE SEQUENCE [LARGE SCALE GENOMIC DNA]</scope>
    <source>
        <strain evidence="6 7">LHW63014</strain>
    </source>
</reference>